<dbReference type="Proteomes" id="UP000199126">
    <property type="component" value="Unassembled WGS sequence"/>
</dbReference>
<dbReference type="InterPro" id="IPR002500">
    <property type="entry name" value="PAPS_reduct_dom"/>
</dbReference>
<dbReference type="RefSeq" id="WP_089821103.1">
    <property type="nucleotide sequence ID" value="NZ_FODV01000002.1"/>
</dbReference>
<organism evidence="3 4">
    <name type="scientific">Halogranum amylolyticum</name>
    <dbReference type="NCBI Taxonomy" id="660520"/>
    <lineage>
        <taxon>Archaea</taxon>
        <taxon>Methanobacteriati</taxon>
        <taxon>Methanobacteriota</taxon>
        <taxon>Stenosarchaea group</taxon>
        <taxon>Halobacteria</taxon>
        <taxon>Halobacteriales</taxon>
        <taxon>Haloferacaceae</taxon>
    </lineage>
</organism>
<feature type="compositionally biased region" description="Basic and acidic residues" evidence="1">
    <location>
        <begin position="293"/>
        <end position="305"/>
    </location>
</feature>
<feature type="domain" description="Phosphoadenosine phosphosulphate reductase" evidence="2">
    <location>
        <begin position="47"/>
        <end position="223"/>
    </location>
</feature>
<sequence>MTSFPEYLDLDYTAGANQTAADYPSLLDKMAKATEVTLTALRQYRKPAVMWTGGKDSTLVLYVVREVAREHDFAVPPVVFLDHFEHFDEVETFVRHWADEWDLDLVWAANEDFRRLGVAPGESIAVSDLNETNRRELARLGYEGDEFVLDADSFEGNHLLKTVALNDVVTEHGFDGIFSGVRWDEQESRATETFFSPRHDSEKYPPHDRVHSILQFDEGDVWDAFWHFVVPDTVEGYPTGHVPESADDLPNGLTARDLPVSPKYFEGFRSLGTESGSGKSDDRPAWLQDLDNTTEREGRAQDKENLMAQLRDLGYM</sequence>
<evidence type="ECO:0000313" key="3">
    <source>
        <dbReference type="EMBL" id="SEO36596.1"/>
    </source>
</evidence>
<feature type="region of interest" description="Disordered" evidence="1">
    <location>
        <begin position="269"/>
        <end position="305"/>
    </location>
</feature>
<proteinExistence type="predicted"/>
<dbReference type="InterPro" id="IPR014729">
    <property type="entry name" value="Rossmann-like_a/b/a_fold"/>
</dbReference>
<evidence type="ECO:0000256" key="1">
    <source>
        <dbReference type="SAM" id="MobiDB-lite"/>
    </source>
</evidence>
<dbReference type="PANTHER" id="PTHR43196">
    <property type="entry name" value="SULFATE ADENYLYLTRANSFERASE SUBUNIT 2"/>
    <property type="match status" value="1"/>
</dbReference>
<evidence type="ECO:0000259" key="2">
    <source>
        <dbReference type="Pfam" id="PF01507"/>
    </source>
</evidence>
<dbReference type="InterPro" id="IPR050128">
    <property type="entry name" value="Sulfate_adenylyltrnsfr_sub2"/>
</dbReference>
<dbReference type="Gene3D" id="3.40.50.620">
    <property type="entry name" value="HUPs"/>
    <property type="match status" value="1"/>
</dbReference>
<protein>
    <submittedName>
        <fullName evidence="3">Phosphoadenosine phosphosulfate reductase</fullName>
    </submittedName>
</protein>
<keyword evidence="4" id="KW-1185">Reference proteome</keyword>
<evidence type="ECO:0000313" key="4">
    <source>
        <dbReference type="Proteomes" id="UP000199126"/>
    </source>
</evidence>
<gene>
    <name evidence="3" type="ORF">SAMN04487948_10281</name>
</gene>
<dbReference type="EMBL" id="FODV01000002">
    <property type="protein sequence ID" value="SEO36596.1"/>
    <property type="molecule type" value="Genomic_DNA"/>
</dbReference>
<dbReference type="GO" id="GO:0003824">
    <property type="term" value="F:catalytic activity"/>
    <property type="evidence" value="ECO:0007669"/>
    <property type="project" value="InterPro"/>
</dbReference>
<dbReference type="SUPFAM" id="SSF52402">
    <property type="entry name" value="Adenine nucleotide alpha hydrolases-like"/>
    <property type="match status" value="1"/>
</dbReference>
<accession>A0A1H8P3Q6</accession>
<reference evidence="4" key="1">
    <citation type="submission" date="2016-10" db="EMBL/GenBank/DDBJ databases">
        <authorList>
            <person name="Varghese N."/>
            <person name="Submissions S."/>
        </authorList>
    </citation>
    <scope>NUCLEOTIDE SEQUENCE [LARGE SCALE GENOMIC DNA]</scope>
    <source>
        <strain evidence="4">CGMCC 1.10121</strain>
    </source>
</reference>
<dbReference type="OrthoDB" id="14887at2157"/>
<dbReference type="AlphaFoldDB" id="A0A1H8P3Q6"/>
<dbReference type="PANTHER" id="PTHR43196:SF1">
    <property type="entry name" value="SULFATE ADENYLYLTRANSFERASE SUBUNIT 2"/>
    <property type="match status" value="1"/>
</dbReference>
<name>A0A1H8P3Q6_9EURY</name>
<dbReference type="Pfam" id="PF01507">
    <property type="entry name" value="PAPS_reduct"/>
    <property type="match status" value="1"/>
</dbReference>